<sequence length="518" mass="58695">MAEEQAAHHLLNVLEERCLNVDLDKVLLGFENGDTKNEAAAWVDEYLHEDTLLTKEELELYQTLQKKGLLHQYETDGEPTRPILDHDISSAIHSLQSSTAAIEEQCKVLEAQKSALVKLKALNKPNIDAEHAKNERRRKEGQEKARLDVTVDDVVTTITDQLTDIQREIDTDKSTMKSYLTERFTSDDQILSRLPGIVSQVLTEVEVSEDEKSIEQWCKAIIAFRTATIKARVGTVYMNSLSSYSPKDVPDVSEDELEEQKTALQAEMDELHSEIASVAEMVVEHELRKPLTEIKERGDRERTQARAAWLNYVLSTLNYMGKRLDTVTTQTKDIDEFQHAVTHINNEASKRMPDIHTEAKTPTRSRTGSGPLLSLTPGPKFKPAKFLELPVALQDALRHADISFIKNKIETLQDLLVKTQKERANQLQDHYTSTSTSTHEKLAERLSKADGDLRVILDVLYKHTSFQQVKLSNPDLEEELQRMAVELEEKDSELLEAEGSELSLSDPKVRAFIAKYGK</sequence>
<feature type="coiled-coil region" evidence="1">
    <location>
        <begin position="402"/>
        <end position="429"/>
    </location>
</feature>
<dbReference type="EMBL" id="ML977517">
    <property type="protein sequence ID" value="KAF2125125.1"/>
    <property type="molecule type" value="Genomic_DNA"/>
</dbReference>
<evidence type="ECO:0000313" key="2">
    <source>
        <dbReference type="EMBL" id="KAF2125125.1"/>
    </source>
</evidence>
<keyword evidence="1" id="KW-0175">Coiled coil</keyword>
<dbReference type="GeneID" id="54412272"/>
<dbReference type="Proteomes" id="UP000799771">
    <property type="component" value="Unassembled WGS sequence"/>
</dbReference>
<name>A0A6A6A1Q4_9PLEO</name>
<dbReference type="OrthoDB" id="5314201at2759"/>
<dbReference type="RefSeq" id="XP_033519517.1">
    <property type="nucleotide sequence ID" value="XM_033671840.1"/>
</dbReference>
<gene>
    <name evidence="2" type="ORF">P153DRAFT_400611</name>
</gene>
<protein>
    <recommendedName>
        <fullName evidence="4">HAUS augmin-like complex subunit 3 N-terminal domain-containing protein</fullName>
    </recommendedName>
</protein>
<proteinExistence type="predicted"/>
<keyword evidence="3" id="KW-1185">Reference proteome</keyword>
<organism evidence="2 3">
    <name type="scientific">Dothidotthia symphoricarpi CBS 119687</name>
    <dbReference type="NCBI Taxonomy" id="1392245"/>
    <lineage>
        <taxon>Eukaryota</taxon>
        <taxon>Fungi</taxon>
        <taxon>Dikarya</taxon>
        <taxon>Ascomycota</taxon>
        <taxon>Pezizomycotina</taxon>
        <taxon>Dothideomycetes</taxon>
        <taxon>Pleosporomycetidae</taxon>
        <taxon>Pleosporales</taxon>
        <taxon>Dothidotthiaceae</taxon>
        <taxon>Dothidotthia</taxon>
    </lineage>
</organism>
<feature type="coiled-coil region" evidence="1">
    <location>
        <begin position="254"/>
        <end position="281"/>
    </location>
</feature>
<evidence type="ECO:0008006" key="4">
    <source>
        <dbReference type="Google" id="ProtNLM"/>
    </source>
</evidence>
<evidence type="ECO:0000313" key="3">
    <source>
        <dbReference type="Proteomes" id="UP000799771"/>
    </source>
</evidence>
<reference evidence="2" key="1">
    <citation type="journal article" date="2020" name="Stud. Mycol.">
        <title>101 Dothideomycetes genomes: a test case for predicting lifestyles and emergence of pathogens.</title>
        <authorList>
            <person name="Haridas S."/>
            <person name="Albert R."/>
            <person name="Binder M."/>
            <person name="Bloem J."/>
            <person name="Labutti K."/>
            <person name="Salamov A."/>
            <person name="Andreopoulos B."/>
            <person name="Baker S."/>
            <person name="Barry K."/>
            <person name="Bills G."/>
            <person name="Bluhm B."/>
            <person name="Cannon C."/>
            <person name="Castanera R."/>
            <person name="Culley D."/>
            <person name="Daum C."/>
            <person name="Ezra D."/>
            <person name="Gonzalez J."/>
            <person name="Henrissat B."/>
            <person name="Kuo A."/>
            <person name="Liang C."/>
            <person name="Lipzen A."/>
            <person name="Lutzoni F."/>
            <person name="Magnuson J."/>
            <person name="Mondo S."/>
            <person name="Nolan M."/>
            <person name="Ohm R."/>
            <person name="Pangilinan J."/>
            <person name="Park H.-J."/>
            <person name="Ramirez L."/>
            <person name="Alfaro M."/>
            <person name="Sun H."/>
            <person name="Tritt A."/>
            <person name="Yoshinaga Y."/>
            <person name="Zwiers L.-H."/>
            <person name="Turgeon B."/>
            <person name="Goodwin S."/>
            <person name="Spatafora J."/>
            <person name="Crous P."/>
            <person name="Grigoriev I."/>
        </authorList>
    </citation>
    <scope>NUCLEOTIDE SEQUENCE</scope>
    <source>
        <strain evidence="2">CBS 119687</strain>
    </source>
</reference>
<accession>A0A6A6A1Q4</accession>
<dbReference type="AlphaFoldDB" id="A0A6A6A1Q4"/>
<evidence type="ECO:0000256" key="1">
    <source>
        <dbReference type="SAM" id="Coils"/>
    </source>
</evidence>